<organism evidence="2 3">
    <name type="scientific">Fusobacterium mortiferum</name>
    <dbReference type="NCBI Taxonomy" id="850"/>
    <lineage>
        <taxon>Bacteria</taxon>
        <taxon>Fusobacteriati</taxon>
        <taxon>Fusobacteriota</taxon>
        <taxon>Fusobacteriia</taxon>
        <taxon>Fusobacteriales</taxon>
        <taxon>Fusobacteriaceae</taxon>
        <taxon>Fusobacterium</taxon>
    </lineage>
</organism>
<dbReference type="GO" id="GO:0071555">
    <property type="term" value="P:cell wall organization"/>
    <property type="evidence" value="ECO:0007669"/>
    <property type="project" value="InterPro"/>
</dbReference>
<dbReference type="GO" id="GO:0030288">
    <property type="term" value="C:outer membrane-bounded periplasmic space"/>
    <property type="evidence" value="ECO:0007669"/>
    <property type="project" value="InterPro"/>
</dbReference>
<dbReference type="InterPro" id="IPR008962">
    <property type="entry name" value="PapD-like_sf"/>
</dbReference>
<dbReference type="EMBL" id="QRHL01000001">
    <property type="protein sequence ID" value="RHF75084.1"/>
    <property type="molecule type" value="Genomic_DNA"/>
</dbReference>
<protein>
    <submittedName>
        <fullName evidence="2">Molecular chaperone</fullName>
    </submittedName>
</protein>
<name>A0A414Q2N0_FUSMR</name>
<feature type="domain" description="Pili assembly chaperone N-terminal" evidence="1">
    <location>
        <begin position="24"/>
        <end position="137"/>
    </location>
</feature>
<evidence type="ECO:0000313" key="2">
    <source>
        <dbReference type="EMBL" id="RHF75084.1"/>
    </source>
</evidence>
<dbReference type="Pfam" id="PF00345">
    <property type="entry name" value="PapD_N"/>
    <property type="match status" value="1"/>
</dbReference>
<comment type="caution">
    <text evidence="2">The sequence shown here is derived from an EMBL/GenBank/DDBJ whole genome shotgun (WGS) entry which is preliminary data.</text>
</comment>
<dbReference type="SUPFAM" id="SSF49354">
    <property type="entry name" value="PapD-like"/>
    <property type="match status" value="1"/>
</dbReference>
<evidence type="ECO:0000313" key="3">
    <source>
        <dbReference type="Proteomes" id="UP000284676"/>
    </source>
</evidence>
<dbReference type="GeneID" id="62763268"/>
<dbReference type="RefSeq" id="WP_005884413.1">
    <property type="nucleotide sequence ID" value="NZ_CABMMQ010000001.1"/>
</dbReference>
<sequence length="243" mass="26925">MKKIIILCLFIIIGTLSFALNFTIYPTKFEVDLSKSSTQEMYIVNNTDSPLRVGIAPESDKKFGENYNLNSNIKVFPKVVSVKPAGKQIVRFRVIPDKNLKDGEYKSYITFTEIPAEIKRSEEVSENISSEVQMITAIMISVYGVGENSTIDGGIKNISTQFENEILTISANSYSKGNTSLKFDYVINGKNIKSEGRLGISARTGNSNITTSINLSGVKKGEKITLTIKDQTGKVHYNKNITL</sequence>
<reference evidence="2 3" key="1">
    <citation type="submission" date="2018-08" db="EMBL/GenBank/DDBJ databases">
        <title>A genome reference for cultivated species of the human gut microbiota.</title>
        <authorList>
            <person name="Zou Y."/>
            <person name="Xue W."/>
            <person name="Luo G."/>
        </authorList>
    </citation>
    <scope>NUCLEOTIDE SEQUENCE [LARGE SCALE GENOMIC DNA]</scope>
    <source>
        <strain evidence="2 3">AM25-1</strain>
    </source>
</reference>
<dbReference type="Gene3D" id="2.60.40.10">
    <property type="entry name" value="Immunoglobulins"/>
    <property type="match status" value="1"/>
</dbReference>
<dbReference type="Proteomes" id="UP000284676">
    <property type="component" value="Unassembled WGS sequence"/>
</dbReference>
<proteinExistence type="predicted"/>
<gene>
    <name evidence="2" type="ORF">DW663_01440</name>
</gene>
<dbReference type="InterPro" id="IPR013783">
    <property type="entry name" value="Ig-like_fold"/>
</dbReference>
<dbReference type="InterPro" id="IPR016147">
    <property type="entry name" value="Pili_assmbl_chaperone_N"/>
</dbReference>
<evidence type="ECO:0000259" key="1">
    <source>
        <dbReference type="Pfam" id="PF00345"/>
    </source>
</evidence>
<dbReference type="AlphaFoldDB" id="A0A414Q2N0"/>
<accession>A0A414Q2N0</accession>